<dbReference type="GO" id="GO:0045893">
    <property type="term" value="P:positive regulation of DNA-templated transcription"/>
    <property type="evidence" value="ECO:0007669"/>
    <property type="project" value="InterPro"/>
</dbReference>
<dbReference type="PANTHER" id="PTHR31312:SF4">
    <property type="entry name" value="TWO-COMPONENT RESPONSE REGULATOR-LIKE APRR2"/>
    <property type="match status" value="1"/>
</dbReference>
<dbReference type="AlphaFoldDB" id="A0A8J5EWG2"/>
<dbReference type="SMART" id="SM00448">
    <property type="entry name" value="REC"/>
    <property type="match status" value="1"/>
</dbReference>
<feature type="compositionally biased region" description="Polar residues" evidence="8">
    <location>
        <begin position="171"/>
        <end position="186"/>
    </location>
</feature>
<evidence type="ECO:0000256" key="5">
    <source>
        <dbReference type="ARBA" id="ARBA00023242"/>
    </source>
</evidence>
<feature type="region of interest" description="Disordered" evidence="8">
    <location>
        <begin position="161"/>
        <end position="186"/>
    </location>
</feature>
<feature type="domain" description="HTH myb-type" evidence="10">
    <location>
        <begin position="310"/>
        <end position="369"/>
    </location>
</feature>
<keyword evidence="12" id="KW-1185">Reference proteome</keyword>
<dbReference type="InterPro" id="IPR017930">
    <property type="entry name" value="Myb_dom"/>
</dbReference>
<dbReference type="GO" id="GO:0000160">
    <property type="term" value="P:phosphorelay signal transduction system"/>
    <property type="evidence" value="ECO:0007669"/>
    <property type="project" value="InterPro"/>
</dbReference>
<dbReference type="FunFam" id="1.10.10.60:FF:000007">
    <property type="entry name" value="Two-component response regulator"/>
    <property type="match status" value="1"/>
</dbReference>
<evidence type="ECO:0000256" key="2">
    <source>
        <dbReference type="ARBA" id="ARBA00023015"/>
    </source>
</evidence>
<dbReference type="EMBL" id="JACMSC010000018">
    <property type="protein sequence ID" value="KAG6475644.1"/>
    <property type="molecule type" value="Genomic_DNA"/>
</dbReference>
<proteinExistence type="predicted"/>
<evidence type="ECO:0008006" key="13">
    <source>
        <dbReference type="Google" id="ProtNLM"/>
    </source>
</evidence>
<gene>
    <name evidence="11" type="ORF">ZIOFF_064873</name>
</gene>
<evidence type="ECO:0000256" key="4">
    <source>
        <dbReference type="ARBA" id="ARBA00023163"/>
    </source>
</evidence>
<dbReference type="PANTHER" id="PTHR31312">
    <property type="entry name" value="TRANSCRIPTION ACTIVATOR GLK1"/>
    <property type="match status" value="1"/>
</dbReference>
<evidence type="ECO:0000256" key="8">
    <source>
        <dbReference type="SAM" id="MobiDB-lite"/>
    </source>
</evidence>
<dbReference type="Pfam" id="PF00249">
    <property type="entry name" value="Myb_DNA-binding"/>
    <property type="match status" value="1"/>
</dbReference>
<comment type="caution">
    <text evidence="11">The sequence shown here is derived from an EMBL/GenBank/DDBJ whole genome shotgun (WGS) entry which is preliminary data.</text>
</comment>
<dbReference type="InterPro" id="IPR001789">
    <property type="entry name" value="Sig_transdc_resp-reg_receiver"/>
</dbReference>
<comment type="caution">
    <text evidence="7">Lacks conserved residue(s) required for the propagation of feature annotation.</text>
</comment>
<comment type="subunit">
    <text evidence="6">Binds the target DNA as a monomer.</text>
</comment>
<evidence type="ECO:0000256" key="7">
    <source>
        <dbReference type="PROSITE-ProRule" id="PRU00169"/>
    </source>
</evidence>
<dbReference type="FunFam" id="3.40.50.2300:FF:000206">
    <property type="entry name" value="Two-component response regulator-like APRR2"/>
    <property type="match status" value="1"/>
</dbReference>
<evidence type="ECO:0000259" key="10">
    <source>
        <dbReference type="PROSITE" id="PS51294"/>
    </source>
</evidence>
<evidence type="ECO:0000256" key="6">
    <source>
        <dbReference type="ARBA" id="ARBA00061767"/>
    </source>
</evidence>
<sequence length="545" mass="60868">MVRSAEDFLAWKDFPKGLKVMLLEKDESSALETKSKLEAMDYEVSLFHNEEDATEAASKRVESFHVAIVEVTDGDHCRNFKFLEMVKDLPIIVISNVHCLSTMMKCIALGATEFLQKPISEEKLRNIWQHVVHKAFNAGSSMLSKSLKPIKDTVALMLQTEKSEEKDEQEGASTSGRLSGPTTPQLEQAGRFQPYAELQETTNCSSANELLSRRKCSNSVSKSVDNTCDNSICVAAALPSKAEDIDVAAEEDVNSADGSKTDEWSGVKEGSVPCNSSRLHCLDKGELNADGQVKKQLLLNSSSLNGGRNNRKKTKVDWTPELHRRFVQAVEQLGVEQAIPSKILQLMKVDGLTRHNVASHLQKYRMQKRHILPKDEDRNHNHDQKGSMPRPIMAYPTLHPHSTQMYPAVWGHPSYHGYQVWGTHPRGYTTWQPPTQTWPWKSYPLVHADAWGCPVNVTQYEQYPVASPRSVMGSDFQVGGGRNEMLGDACDLDQMEEVIDRALKEAICKPWLPLPLGLKPPSTEAVLAELHSKEITGTPSADCRR</sequence>
<dbReference type="GO" id="GO:0005634">
    <property type="term" value="C:nucleus"/>
    <property type="evidence" value="ECO:0007669"/>
    <property type="project" value="UniProtKB-SubCell"/>
</dbReference>
<dbReference type="InterPro" id="IPR044825">
    <property type="entry name" value="GLK1/2-like"/>
</dbReference>
<dbReference type="InterPro" id="IPR001005">
    <property type="entry name" value="SANT/Myb"/>
</dbReference>
<feature type="domain" description="Response regulatory" evidence="9">
    <location>
        <begin position="19"/>
        <end position="132"/>
    </location>
</feature>
<keyword evidence="2" id="KW-0805">Transcription regulation</keyword>
<name>A0A8J5EWG2_ZINOF</name>
<accession>A0A8J5EWG2</accession>
<evidence type="ECO:0000313" key="12">
    <source>
        <dbReference type="Proteomes" id="UP000734854"/>
    </source>
</evidence>
<evidence type="ECO:0000313" key="11">
    <source>
        <dbReference type="EMBL" id="KAG6475644.1"/>
    </source>
</evidence>
<evidence type="ECO:0000259" key="9">
    <source>
        <dbReference type="PROSITE" id="PS50110"/>
    </source>
</evidence>
<comment type="subcellular location">
    <subcellularLocation>
        <location evidence="1">Nucleus</location>
    </subcellularLocation>
</comment>
<dbReference type="Proteomes" id="UP000734854">
    <property type="component" value="Unassembled WGS sequence"/>
</dbReference>
<dbReference type="NCBIfam" id="TIGR01557">
    <property type="entry name" value="myb_SHAQKYF"/>
    <property type="match status" value="1"/>
</dbReference>
<evidence type="ECO:0000256" key="3">
    <source>
        <dbReference type="ARBA" id="ARBA00023125"/>
    </source>
</evidence>
<dbReference type="InterPro" id="IPR006447">
    <property type="entry name" value="Myb_dom_plants"/>
</dbReference>
<dbReference type="PROSITE" id="PS50110">
    <property type="entry name" value="RESPONSE_REGULATORY"/>
    <property type="match status" value="1"/>
</dbReference>
<keyword evidence="5" id="KW-0539">Nucleus</keyword>
<reference evidence="11 12" key="1">
    <citation type="submission" date="2020-08" db="EMBL/GenBank/DDBJ databases">
        <title>Plant Genome Project.</title>
        <authorList>
            <person name="Zhang R.-G."/>
        </authorList>
    </citation>
    <scope>NUCLEOTIDE SEQUENCE [LARGE SCALE GENOMIC DNA]</scope>
    <source>
        <tissue evidence="11">Rhizome</tissue>
    </source>
</reference>
<dbReference type="GO" id="GO:0000976">
    <property type="term" value="F:transcription cis-regulatory region binding"/>
    <property type="evidence" value="ECO:0007669"/>
    <property type="project" value="TreeGrafter"/>
</dbReference>
<protein>
    <recommendedName>
        <fullName evidence="13">Two-component response regulator-like APRR2</fullName>
    </recommendedName>
</protein>
<keyword evidence="4" id="KW-0804">Transcription</keyword>
<evidence type="ECO:0000256" key="1">
    <source>
        <dbReference type="ARBA" id="ARBA00004123"/>
    </source>
</evidence>
<organism evidence="11 12">
    <name type="scientific">Zingiber officinale</name>
    <name type="common">Ginger</name>
    <name type="synonym">Amomum zingiber</name>
    <dbReference type="NCBI Taxonomy" id="94328"/>
    <lineage>
        <taxon>Eukaryota</taxon>
        <taxon>Viridiplantae</taxon>
        <taxon>Streptophyta</taxon>
        <taxon>Embryophyta</taxon>
        <taxon>Tracheophyta</taxon>
        <taxon>Spermatophyta</taxon>
        <taxon>Magnoliopsida</taxon>
        <taxon>Liliopsida</taxon>
        <taxon>Zingiberales</taxon>
        <taxon>Zingiberaceae</taxon>
        <taxon>Zingiber</taxon>
    </lineage>
</organism>
<dbReference type="GO" id="GO:0003700">
    <property type="term" value="F:DNA-binding transcription factor activity"/>
    <property type="evidence" value="ECO:0007669"/>
    <property type="project" value="InterPro"/>
</dbReference>
<dbReference type="PROSITE" id="PS51294">
    <property type="entry name" value="HTH_MYB"/>
    <property type="match status" value="1"/>
</dbReference>
<keyword evidence="3" id="KW-0238">DNA-binding</keyword>